<accession>A0A8T2NJI3</accession>
<feature type="region of interest" description="Disordered" evidence="1">
    <location>
        <begin position="1"/>
        <end position="27"/>
    </location>
</feature>
<reference evidence="2" key="1">
    <citation type="thesis" date="2021" institute="BYU ScholarsArchive" country="Provo, UT, USA">
        <title>Applications of and Algorithms for Genome Assembly and Genomic Analyses with an Emphasis on Marine Teleosts.</title>
        <authorList>
            <person name="Pickett B.D."/>
        </authorList>
    </citation>
    <scope>NUCLEOTIDE SEQUENCE</scope>
    <source>
        <strain evidence="2">HI-2016</strain>
    </source>
</reference>
<gene>
    <name evidence="2" type="ORF">JZ751_022360</name>
</gene>
<sequence>MLVKVKGSSTLPRHEVEPANPWIDSQHPRSRLSAQLFAQSSAVWSDTPEQNLFQVRSGTIRLTPHSQL</sequence>
<evidence type="ECO:0000256" key="1">
    <source>
        <dbReference type="SAM" id="MobiDB-lite"/>
    </source>
</evidence>
<name>A0A8T2NJI3_9TELE</name>
<dbReference type="AlphaFoldDB" id="A0A8T2NJI3"/>
<protein>
    <submittedName>
        <fullName evidence="2">Uncharacterized protein</fullName>
    </submittedName>
</protein>
<dbReference type="EMBL" id="JAFBMS010000049">
    <property type="protein sequence ID" value="KAG9339856.1"/>
    <property type="molecule type" value="Genomic_DNA"/>
</dbReference>
<evidence type="ECO:0000313" key="2">
    <source>
        <dbReference type="EMBL" id="KAG9339856.1"/>
    </source>
</evidence>
<keyword evidence="3" id="KW-1185">Reference proteome</keyword>
<comment type="caution">
    <text evidence="2">The sequence shown here is derived from an EMBL/GenBank/DDBJ whole genome shotgun (WGS) entry which is preliminary data.</text>
</comment>
<organism evidence="2 3">
    <name type="scientific">Albula glossodonta</name>
    <name type="common">roundjaw bonefish</name>
    <dbReference type="NCBI Taxonomy" id="121402"/>
    <lineage>
        <taxon>Eukaryota</taxon>
        <taxon>Metazoa</taxon>
        <taxon>Chordata</taxon>
        <taxon>Craniata</taxon>
        <taxon>Vertebrata</taxon>
        <taxon>Euteleostomi</taxon>
        <taxon>Actinopterygii</taxon>
        <taxon>Neopterygii</taxon>
        <taxon>Teleostei</taxon>
        <taxon>Albuliformes</taxon>
        <taxon>Albulidae</taxon>
        <taxon>Albula</taxon>
    </lineage>
</organism>
<evidence type="ECO:0000313" key="3">
    <source>
        <dbReference type="Proteomes" id="UP000824540"/>
    </source>
</evidence>
<dbReference type="Proteomes" id="UP000824540">
    <property type="component" value="Unassembled WGS sequence"/>
</dbReference>
<proteinExistence type="predicted"/>